<evidence type="ECO:0000313" key="1">
    <source>
        <dbReference type="EMBL" id="MBP1472742.1"/>
    </source>
</evidence>
<dbReference type="Proteomes" id="UP000823790">
    <property type="component" value="Unassembled WGS sequence"/>
</dbReference>
<protein>
    <submittedName>
        <fullName evidence="1">Uncharacterized protein</fullName>
    </submittedName>
</protein>
<keyword evidence="2" id="KW-1185">Reference proteome</keyword>
<dbReference type="EMBL" id="JAGJRS010000001">
    <property type="protein sequence ID" value="MBP1472742.1"/>
    <property type="molecule type" value="Genomic_DNA"/>
</dbReference>
<organism evidence="1 2">
    <name type="scientific">Frateuria flava</name>
    <dbReference type="NCBI Taxonomy" id="2821489"/>
    <lineage>
        <taxon>Bacteria</taxon>
        <taxon>Pseudomonadati</taxon>
        <taxon>Pseudomonadota</taxon>
        <taxon>Gammaproteobacteria</taxon>
        <taxon>Lysobacterales</taxon>
        <taxon>Rhodanobacteraceae</taxon>
        <taxon>Frateuria</taxon>
    </lineage>
</organism>
<sequence length="135" mass="12725">MPLESLPMGGGALDAGGGMLCMLELVGGAGGVALGSGGGGGVGGMFDWGEPAGGGGIGVVGGAGLLGSDGGAGGVGGVGTSCAISAPDASRDPATRADSHGLRNFIIDTPCQNAGARAWNNRWGRRASGTLTNDL</sequence>
<accession>A0ABS4DI67</accession>
<evidence type="ECO:0000313" key="2">
    <source>
        <dbReference type="Proteomes" id="UP000823790"/>
    </source>
</evidence>
<comment type="caution">
    <text evidence="1">The sequence shown here is derived from an EMBL/GenBank/DDBJ whole genome shotgun (WGS) entry which is preliminary data.</text>
</comment>
<dbReference type="RefSeq" id="WP_209614479.1">
    <property type="nucleotide sequence ID" value="NZ_JAGJRS010000001.1"/>
</dbReference>
<reference evidence="1 2" key="1">
    <citation type="submission" date="2021-04" db="EMBL/GenBank/DDBJ databases">
        <authorList>
            <person name="Huq M.A."/>
        </authorList>
    </citation>
    <scope>NUCLEOTIDE SEQUENCE [LARGE SCALE GENOMIC DNA]</scope>
    <source>
        <strain evidence="1 2">MAH-13</strain>
    </source>
</reference>
<gene>
    <name evidence="1" type="ORF">J7I44_00385</name>
</gene>
<proteinExistence type="predicted"/>
<name>A0ABS4DI67_9GAMM</name>